<keyword evidence="2 8" id="KW-0812">Transmembrane</keyword>
<dbReference type="EMBL" id="CAJNOM010000245">
    <property type="protein sequence ID" value="CAF1277764.1"/>
    <property type="molecule type" value="Genomic_DNA"/>
</dbReference>
<feature type="transmembrane region" description="Helical" evidence="8">
    <location>
        <begin position="55"/>
        <end position="79"/>
    </location>
</feature>
<dbReference type="OrthoDB" id="10026260at2759"/>
<evidence type="ECO:0000313" key="12">
    <source>
        <dbReference type="Proteomes" id="UP000663832"/>
    </source>
</evidence>
<evidence type="ECO:0000256" key="6">
    <source>
        <dbReference type="ARBA" id="ARBA00023170"/>
    </source>
</evidence>
<comment type="subcellular location">
    <subcellularLocation>
        <location evidence="1">Membrane</location>
        <topology evidence="1">Multi-pass membrane protein</topology>
    </subcellularLocation>
</comment>
<dbReference type="AlphaFoldDB" id="A0A815BUF9"/>
<dbReference type="PANTHER" id="PTHR24243:SF233">
    <property type="entry name" value="THYROTROPIN-RELEASING HORMONE RECEPTOR"/>
    <property type="match status" value="1"/>
</dbReference>
<accession>A0A815BUF9</accession>
<name>A0A815BUF9_9BILA</name>
<dbReference type="EMBL" id="CAJNOI010000079">
    <property type="protein sequence ID" value="CAF1017221.1"/>
    <property type="molecule type" value="Genomic_DNA"/>
</dbReference>
<evidence type="ECO:0000256" key="7">
    <source>
        <dbReference type="ARBA" id="ARBA00023224"/>
    </source>
</evidence>
<keyword evidence="12" id="KW-1185">Reference proteome</keyword>
<feature type="transmembrane region" description="Helical" evidence="8">
    <location>
        <begin position="99"/>
        <end position="120"/>
    </location>
</feature>
<reference evidence="11" key="1">
    <citation type="submission" date="2021-02" db="EMBL/GenBank/DDBJ databases">
        <authorList>
            <person name="Nowell W R."/>
        </authorList>
    </citation>
    <scope>NUCLEOTIDE SEQUENCE</scope>
</reference>
<dbReference type="GO" id="GO:0004930">
    <property type="term" value="F:G protein-coupled receptor activity"/>
    <property type="evidence" value="ECO:0007669"/>
    <property type="project" value="UniProtKB-KW"/>
</dbReference>
<evidence type="ECO:0000313" key="11">
    <source>
        <dbReference type="EMBL" id="CAF1277764.1"/>
    </source>
</evidence>
<feature type="transmembrane region" description="Helical" evidence="8">
    <location>
        <begin position="181"/>
        <end position="211"/>
    </location>
</feature>
<evidence type="ECO:0000256" key="5">
    <source>
        <dbReference type="ARBA" id="ARBA00023136"/>
    </source>
</evidence>
<proteinExistence type="predicted"/>
<evidence type="ECO:0000259" key="9">
    <source>
        <dbReference type="PROSITE" id="PS50262"/>
    </source>
</evidence>
<evidence type="ECO:0000313" key="10">
    <source>
        <dbReference type="EMBL" id="CAF1017221.1"/>
    </source>
</evidence>
<dbReference type="Gene3D" id="1.20.1070.10">
    <property type="entry name" value="Rhodopsin 7-helix transmembrane proteins"/>
    <property type="match status" value="1"/>
</dbReference>
<evidence type="ECO:0000256" key="4">
    <source>
        <dbReference type="ARBA" id="ARBA00023040"/>
    </source>
</evidence>
<dbReference type="Proteomes" id="UP000663877">
    <property type="component" value="Unassembled WGS sequence"/>
</dbReference>
<evidence type="ECO:0000256" key="2">
    <source>
        <dbReference type="ARBA" id="ARBA00022692"/>
    </source>
</evidence>
<comment type="caution">
    <text evidence="11">The sequence shown here is derived from an EMBL/GenBank/DDBJ whole genome shotgun (WGS) entry which is preliminary data.</text>
</comment>
<evidence type="ECO:0000256" key="8">
    <source>
        <dbReference type="SAM" id="Phobius"/>
    </source>
</evidence>
<feature type="transmembrane region" description="Helical" evidence="8">
    <location>
        <begin position="272"/>
        <end position="293"/>
    </location>
</feature>
<feature type="transmembrane region" description="Helical" evidence="8">
    <location>
        <begin position="140"/>
        <end position="161"/>
    </location>
</feature>
<dbReference type="PROSITE" id="PS50262">
    <property type="entry name" value="G_PROTEIN_RECEP_F1_2"/>
    <property type="match status" value="1"/>
</dbReference>
<feature type="domain" description="G-protein coupled receptors family 1 profile" evidence="9">
    <location>
        <begin position="37"/>
        <end position="304"/>
    </location>
</feature>
<evidence type="ECO:0000256" key="3">
    <source>
        <dbReference type="ARBA" id="ARBA00022989"/>
    </source>
</evidence>
<dbReference type="PANTHER" id="PTHR24243">
    <property type="entry name" value="G-PROTEIN COUPLED RECEPTOR"/>
    <property type="match status" value="1"/>
</dbReference>
<dbReference type="Proteomes" id="UP000663832">
    <property type="component" value="Unassembled WGS sequence"/>
</dbReference>
<protein>
    <recommendedName>
        <fullName evidence="9">G-protein coupled receptors family 1 profile domain-containing protein</fullName>
    </recommendedName>
</protein>
<organism evidence="11 12">
    <name type="scientific">Adineta steineri</name>
    <dbReference type="NCBI Taxonomy" id="433720"/>
    <lineage>
        <taxon>Eukaryota</taxon>
        <taxon>Metazoa</taxon>
        <taxon>Spiralia</taxon>
        <taxon>Gnathifera</taxon>
        <taxon>Rotifera</taxon>
        <taxon>Eurotatoria</taxon>
        <taxon>Bdelloidea</taxon>
        <taxon>Adinetida</taxon>
        <taxon>Adinetidae</taxon>
        <taxon>Adineta</taxon>
    </lineage>
</organism>
<sequence length="343" mass="39868">MSNTTTDFTFIIARTSEILLIMDSYMIVILYIIGSIGAILNIITFRQKQIRSNPCATYFLSSSIIDLNIMHAFVLMQIITRYNPSLSNRIYSTRTWCKLGNYILLLLPCLSSSYIAFATIDRYFASSLNPILRKCSNLKVSRMVVCAIFMIWVLFGLHIPIAYDYSPEKNECIVQTNSATIFIIIDGFFFSLFNGAIVPFLLSLFGLLIFLNIKISRRRVHNQAENIIHPTSVIVNRQNTHMITMLLVQVSLTILLNAPYIVIYLFGFFSRLSYNSLSFLLYIIFSYVARWFYYMNYCKTFYLNTLTSEFFRHSLRTQCINFIHHHQISIISRPLFLINTNTR</sequence>
<feature type="transmembrane region" description="Helical" evidence="8">
    <location>
        <begin position="24"/>
        <end position="43"/>
    </location>
</feature>
<feature type="transmembrane region" description="Helical" evidence="8">
    <location>
        <begin position="246"/>
        <end position="266"/>
    </location>
</feature>
<evidence type="ECO:0000256" key="1">
    <source>
        <dbReference type="ARBA" id="ARBA00004141"/>
    </source>
</evidence>
<keyword evidence="6" id="KW-0675">Receptor</keyword>
<keyword evidence="4" id="KW-0297">G-protein coupled receptor</keyword>
<keyword evidence="5 8" id="KW-0472">Membrane</keyword>
<gene>
    <name evidence="10" type="ORF">BJG266_LOCUS16797</name>
    <name evidence="11" type="ORF">QVE165_LOCUS29962</name>
</gene>
<keyword evidence="3 8" id="KW-1133">Transmembrane helix</keyword>
<keyword evidence="7" id="KW-0807">Transducer</keyword>
<dbReference type="GO" id="GO:0005886">
    <property type="term" value="C:plasma membrane"/>
    <property type="evidence" value="ECO:0007669"/>
    <property type="project" value="TreeGrafter"/>
</dbReference>
<dbReference type="InterPro" id="IPR017452">
    <property type="entry name" value="GPCR_Rhodpsn_7TM"/>
</dbReference>
<dbReference type="SUPFAM" id="SSF81321">
    <property type="entry name" value="Family A G protein-coupled receptor-like"/>
    <property type="match status" value="1"/>
</dbReference>